<evidence type="ECO:0000313" key="2">
    <source>
        <dbReference type="Proteomes" id="UP000325645"/>
    </source>
</evidence>
<dbReference type="AlphaFoldDB" id="A0A5E7WPT0"/>
<name>A0A5E7WPT0_PSEFL</name>
<proteinExistence type="predicted"/>
<gene>
    <name evidence="1" type="ORF">PS943_05012</name>
</gene>
<sequence>MSIYDRLNHRFCPFLRLAASRLPLPLSIPAILVGQSLPPTFHLAEAILSCTPICVVGSVH</sequence>
<reference evidence="1 2" key="1">
    <citation type="submission" date="2019-09" db="EMBL/GenBank/DDBJ databases">
        <authorList>
            <person name="Chandra G."/>
            <person name="Truman W A."/>
        </authorList>
    </citation>
    <scope>NUCLEOTIDE SEQUENCE [LARGE SCALE GENOMIC DNA]</scope>
    <source>
        <strain evidence="1">PS943</strain>
    </source>
</reference>
<dbReference type="Proteomes" id="UP000325645">
    <property type="component" value="Unassembled WGS sequence"/>
</dbReference>
<accession>A0A5E7WPT0</accession>
<organism evidence="1 2">
    <name type="scientific">Pseudomonas fluorescens</name>
    <dbReference type="NCBI Taxonomy" id="294"/>
    <lineage>
        <taxon>Bacteria</taxon>
        <taxon>Pseudomonadati</taxon>
        <taxon>Pseudomonadota</taxon>
        <taxon>Gammaproteobacteria</taxon>
        <taxon>Pseudomonadales</taxon>
        <taxon>Pseudomonadaceae</taxon>
        <taxon>Pseudomonas</taxon>
    </lineage>
</organism>
<protein>
    <submittedName>
        <fullName evidence="1">Uncharacterized protein</fullName>
    </submittedName>
</protein>
<dbReference type="EMBL" id="CABVJH010000010">
    <property type="protein sequence ID" value="VVQ36854.1"/>
    <property type="molecule type" value="Genomic_DNA"/>
</dbReference>
<evidence type="ECO:0000313" key="1">
    <source>
        <dbReference type="EMBL" id="VVQ36854.1"/>
    </source>
</evidence>